<dbReference type="Proteomes" id="UP000001542">
    <property type="component" value="Unassembled WGS sequence"/>
</dbReference>
<dbReference type="InParanoid" id="A2G8Q6"/>
<dbReference type="RefSeq" id="XP_001299394.1">
    <property type="nucleotide sequence ID" value="XM_001299393.1"/>
</dbReference>
<gene>
    <name evidence="1" type="ORF">TVAG_325990</name>
</gene>
<dbReference type="VEuPathDB" id="TrichDB:TVAG_325990"/>
<name>A2G8Q6_TRIV3</name>
<dbReference type="VEuPathDB" id="TrichDB:TVAGG3_0741230"/>
<accession>A2G8Q6</accession>
<protein>
    <submittedName>
        <fullName evidence="1">Uncharacterized protein</fullName>
    </submittedName>
</protein>
<organism evidence="1 2">
    <name type="scientific">Trichomonas vaginalis (strain ATCC PRA-98 / G3)</name>
    <dbReference type="NCBI Taxonomy" id="412133"/>
    <lineage>
        <taxon>Eukaryota</taxon>
        <taxon>Metamonada</taxon>
        <taxon>Parabasalia</taxon>
        <taxon>Trichomonadida</taxon>
        <taxon>Trichomonadidae</taxon>
        <taxon>Trichomonas</taxon>
    </lineage>
</organism>
<dbReference type="EMBL" id="DS114643">
    <property type="protein sequence ID" value="EAX86464.1"/>
    <property type="molecule type" value="Genomic_DNA"/>
</dbReference>
<keyword evidence="2" id="KW-1185">Reference proteome</keyword>
<evidence type="ECO:0000313" key="2">
    <source>
        <dbReference type="Proteomes" id="UP000001542"/>
    </source>
</evidence>
<reference evidence="1" key="1">
    <citation type="submission" date="2006-10" db="EMBL/GenBank/DDBJ databases">
        <authorList>
            <person name="Amadeo P."/>
            <person name="Zhao Q."/>
            <person name="Wortman J."/>
            <person name="Fraser-Liggett C."/>
            <person name="Carlton J."/>
        </authorList>
    </citation>
    <scope>NUCLEOTIDE SEQUENCE</scope>
    <source>
        <strain evidence="1">G3</strain>
    </source>
</reference>
<dbReference type="KEGG" id="tva:4744105"/>
<sequence>MFVIPTDIHGQMLKPNIYNIIETKPKKPNRIAKLTIPPNVQFPIHKKPSNQNYVVRPLHHPPCIEKILQKMKNQINEDSDSEAN</sequence>
<proteinExistence type="predicted"/>
<dbReference type="AlphaFoldDB" id="A2G8Q6"/>
<evidence type="ECO:0000313" key="1">
    <source>
        <dbReference type="EMBL" id="EAX86464.1"/>
    </source>
</evidence>
<reference evidence="1" key="2">
    <citation type="journal article" date="2007" name="Science">
        <title>Draft genome sequence of the sexually transmitted pathogen Trichomonas vaginalis.</title>
        <authorList>
            <person name="Carlton J.M."/>
            <person name="Hirt R.P."/>
            <person name="Silva J.C."/>
            <person name="Delcher A.L."/>
            <person name="Schatz M."/>
            <person name="Zhao Q."/>
            <person name="Wortman J.R."/>
            <person name="Bidwell S.L."/>
            <person name="Alsmark U.C.M."/>
            <person name="Besteiro S."/>
            <person name="Sicheritz-Ponten T."/>
            <person name="Noel C.J."/>
            <person name="Dacks J.B."/>
            <person name="Foster P.G."/>
            <person name="Simillion C."/>
            <person name="Van de Peer Y."/>
            <person name="Miranda-Saavedra D."/>
            <person name="Barton G.J."/>
            <person name="Westrop G.D."/>
            <person name="Mueller S."/>
            <person name="Dessi D."/>
            <person name="Fiori P.L."/>
            <person name="Ren Q."/>
            <person name="Paulsen I."/>
            <person name="Zhang H."/>
            <person name="Bastida-Corcuera F.D."/>
            <person name="Simoes-Barbosa A."/>
            <person name="Brown M.T."/>
            <person name="Hayes R.D."/>
            <person name="Mukherjee M."/>
            <person name="Okumura C.Y."/>
            <person name="Schneider R."/>
            <person name="Smith A.J."/>
            <person name="Vanacova S."/>
            <person name="Villalvazo M."/>
            <person name="Haas B.J."/>
            <person name="Pertea M."/>
            <person name="Feldblyum T.V."/>
            <person name="Utterback T.R."/>
            <person name="Shu C.L."/>
            <person name="Osoegawa K."/>
            <person name="de Jong P.J."/>
            <person name="Hrdy I."/>
            <person name="Horvathova L."/>
            <person name="Zubacova Z."/>
            <person name="Dolezal P."/>
            <person name="Malik S.B."/>
            <person name="Logsdon J.M. Jr."/>
            <person name="Henze K."/>
            <person name="Gupta A."/>
            <person name="Wang C.C."/>
            <person name="Dunne R.L."/>
            <person name="Upcroft J.A."/>
            <person name="Upcroft P."/>
            <person name="White O."/>
            <person name="Salzberg S.L."/>
            <person name="Tang P."/>
            <person name="Chiu C.-H."/>
            <person name="Lee Y.-S."/>
            <person name="Embley T.M."/>
            <person name="Coombs G.H."/>
            <person name="Mottram J.C."/>
            <person name="Tachezy J."/>
            <person name="Fraser-Liggett C.M."/>
            <person name="Johnson P.J."/>
        </authorList>
    </citation>
    <scope>NUCLEOTIDE SEQUENCE [LARGE SCALE GENOMIC DNA]</scope>
    <source>
        <strain evidence="1">G3</strain>
    </source>
</reference>
<dbReference type="SMR" id="A2G8Q6"/>